<organism evidence="1 2">
    <name type="scientific">Campylobacter porcelli</name>
    <dbReference type="NCBI Taxonomy" id="1660073"/>
    <lineage>
        <taxon>Bacteria</taxon>
        <taxon>Pseudomonadati</taxon>
        <taxon>Campylobacterota</taxon>
        <taxon>Epsilonproteobacteria</taxon>
        <taxon>Campylobacterales</taxon>
        <taxon>Campylobacteraceae</taxon>
        <taxon>Campylobacter</taxon>
    </lineage>
</organism>
<name>A0ABU7M4G5_9BACT</name>
<comment type="caution">
    <text evidence="1">The sequence shown here is derived from an EMBL/GenBank/DDBJ whole genome shotgun (WGS) entry which is preliminary data.</text>
</comment>
<gene>
    <name evidence="1" type="ORF">V2I23_04735</name>
</gene>
<reference evidence="1 2" key="1">
    <citation type="submission" date="2024-01" db="EMBL/GenBank/DDBJ databases">
        <title>Campylobacter porcellus sp. nov.</title>
        <authorList>
            <person name="Papic B."/>
            <person name="Gruntar I."/>
        </authorList>
    </citation>
    <scope>NUCLEOTIDE SEQUENCE [LARGE SCALE GENOMIC DNA]</scope>
    <source>
        <strain evidence="1 2">CX2-4855-23</strain>
    </source>
</reference>
<dbReference type="Gene3D" id="3.30.160.250">
    <property type="match status" value="1"/>
</dbReference>
<dbReference type="Proteomes" id="UP001331664">
    <property type="component" value="Unassembled WGS sequence"/>
</dbReference>
<keyword evidence="2" id="KW-1185">Reference proteome</keyword>
<evidence type="ECO:0000313" key="2">
    <source>
        <dbReference type="Proteomes" id="UP001331664"/>
    </source>
</evidence>
<evidence type="ECO:0000313" key="1">
    <source>
        <dbReference type="EMBL" id="MEE3744596.1"/>
    </source>
</evidence>
<dbReference type="SUPFAM" id="SSF143100">
    <property type="entry name" value="TTHA1013/TTHA0281-like"/>
    <property type="match status" value="1"/>
</dbReference>
<proteinExistence type="predicted"/>
<dbReference type="EMBL" id="JAZBRD010000005">
    <property type="protein sequence ID" value="MEE3744596.1"/>
    <property type="molecule type" value="Genomic_DNA"/>
</dbReference>
<accession>A0ABU7M4G5</accession>
<dbReference type="RefSeq" id="WP_330526204.1">
    <property type="nucleotide sequence ID" value="NZ_JAZBRD010000005.1"/>
</dbReference>
<dbReference type="InterPro" id="IPR035069">
    <property type="entry name" value="TTHA1013/TTHA0281-like"/>
</dbReference>
<protein>
    <submittedName>
        <fullName evidence="1">Type II toxin-antitoxin system HicB family antitoxin</fullName>
    </submittedName>
</protein>
<sequence length="117" mass="13114">MKDLDYYLNLPYKIEITKIPSDEGGGYCAMMPDFKDVAVFYGDGETKSEALNELEKAFKINLETMLEQGYLIPEPNDESKKIRVNVSLSQKVLNAIDKVSSNRSAFLEKAALKALSL</sequence>